<dbReference type="NCBIfam" id="NF041856">
    <property type="entry name" value="CrpP_rel_fam"/>
    <property type="match status" value="1"/>
</dbReference>
<dbReference type="EMBL" id="CADIKR010000001">
    <property type="protein sequence ID" value="CAB3841048.1"/>
    <property type="molecule type" value="Genomic_DNA"/>
</dbReference>
<evidence type="ECO:0000313" key="1">
    <source>
        <dbReference type="EMBL" id="CAB3841048.1"/>
    </source>
</evidence>
<dbReference type="Proteomes" id="UP000507140">
    <property type="component" value="Unassembled WGS sequence"/>
</dbReference>
<dbReference type="RefSeq" id="WP_180098133.1">
    <property type="nucleotide sequence ID" value="NZ_CADIKR010000001.1"/>
</dbReference>
<dbReference type="InterPro" id="IPR049847">
    <property type="entry name" value="CrpP-rel"/>
</dbReference>
<sequence length="48" mass="5256">MLDDIQKRGAEAARKGLSLLDCPYLKASAMPAHTGESPGDWIQRVTAW</sequence>
<dbReference type="AlphaFoldDB" id="A0ABD4Z016"/>
<evidence type="ECO:0000313" key="4">
    <source>
        <dbReference type="Proteomes" id="UP001158644"/>
    </source>
</evidence>
<comment type="caution">
    <text evidence="2">The sequence shown here is derived from an EMBL/GenBank/DDBJ whole genome shotgun (WGS) entry which is preliminary data.</text>
</comment>
<organism evidence="2 4">
    <name type="scientific">Achromobacter mucicolens</name>
    <dbReference type="NCBI Taxonomy" id="1389922"/>
    <lineage>
        <taxon>Bacteria</taxon>
        <taxon>Pseudomonadati</taxon>
        <taxon>Pseudomonadota</taxon>
        <taxon>Betaproteobacteria</taxon>
        <taxon>Burkholderiales</taxon>
        <taxon>Alcaligenaceae</taxon>
        <taxon>Achromobacter</taxon>
    </lineage>
</organism>
<dbReference type="EMBL" id="JAOBZK010000046">
    <property type="protein sequence ID" value="MDH1181123.1"/>
    <property type="molecule type" value="Genomic_DNA"/>
</dbReference>
<gene>
    <name evidence="1" type="ORF">LMG3415_01448</name>
    <name evidence="2" type="ORF">N5C72_23855</name>
</gene>
<dbReference type="Proteomes" id="UP001158644">
    <property type="component" value="Unassembled WGS sequence"/>
</dbReference>
<name>A0ABD4Z016_9BURK</name>
<reference evidence="2 4" key="2">
    <citation type="submission" date="2022-09" db="EMBL/GenBank/DDBJ databases">
        <title>Intensive care unit water sources are persistently colonized with multi-drug resistant bacteria and are the site of extensive horizontal gene transfer of antibiotic resistance genes.</title>
        <authorList>
            <person name="Diorio-Toth L."/>
        </authorList>
    </citation>
    <scope>NUCLEOTIDE SEQUENCE [LARGE SCALE GENOMIC DNA]</scope>
    <source>
        <strain evidence="2 4">GD03967</strain>
    </source>
</reference>
<evidence type="ECO:0000313" key="2">
    <source>
        <dbReference type="EMBL" id="MDH1181123.1"/>
    </source>
</evidence>
<reference evidence="1 3" key="1">
    <citation type="submission" date="2020-04" db="EMBL/GenBank/DDBJ databases">
        <authorList>
            <person name="De Canck E."/>
        </authorList>
    </citation>
    <scope>NUCLEOTIDE SEQUENCE [LARGE SCALE GENOMIC DNA]</scope>
    <source>
        <strain evidence="1 3">LMG 3415</strain>
    </source>
</reference>
<keyword evidence="3" id="KW-1185">Reference proteome</keyword>
<evidence type="ECO:0000313" key="3">
    <source>
        <dbReference type="Proteomes" id="UP000507140"/>
    </source>
</evidence>
<accession>A0ABD4Z016</accession>
<proteinExistence type="predicted"/>
<protein>
    <submittedName>
        <fullName evidence="2">Uncharacterized protein</fullName>
    </submittedName>
</protein>